<evidence type="ECO:0000313" key="3">
    <source>
        <dbReference type="Proteomes" id="UP000642829"/>
    </source>
</evidence>
<organism evidence="2 3">
    <name type="scientific">Cerasicoccus arenae</name>
    <dbReference type="NCBI Taxonomy" id="424488"/>
    <lineage>
        <taxon>Bacteria</taxon>
        <taxon>Pseudomonadati</taxon>
        <taxon>Verrucomicrobiota</taxon>
        <taxon>Opitutia</taxon>
        <taxon>Puniceicoccales</taxon>
        <taxon>Cerasicoccaceae</taxon>
        <taxon>Cerasicoccus</taxon>
    </lineage>
</organism>
<gene>
    <name evidence="2" type="ORF">GCM10007047_26360</name>
</gene>
<feature type="signal peptide" evidence="1">
    <location>
        <begin position="1"/>
        <end position="21"/>
    </location>
</feature>
<proteinExistence type="predicted"/>
<dbReference type="AlphaFoldDB" id="A0A8J3GFR3"/>
<dbReference type="EMBL" id="BMXG01000018">
    <property type="protein sequence ID" value="GHC07876.1"/>
    <property type="molecule type" value="Genomic_DNA"/>
</dbReference>
<evidence type="ECO:0000256" key="1">
    <source>
        <dbReference type="SAM" id="SignalP"/>
    </source>
</evidence>
<evidence type="ECO:0000313" key="2">
    <source>
        <dbReference type="EMBL" id="GHC07876.1"/>
    </source>
</evidence>
<protein>
    <recommendedName>
        <fullName evidence="4">PEP-CTERM protein-sorting domain-containing protein</fullName>
    </recommendedName>
</protein>
<dbReference type="InterPro" id="IPR013424">
    <property type="entry name" value="Ice-binding_C"/>
</dbReference>
<sequence length="263" mass="27634">MNFPTLATIALSLGMISSATATVIVFDDFGSAAGSSDLPGRTPVVTPGNNWTGYTSGSNVGWKVIDGDAVFGTSSTVNGMAGIELGSDYFVNNPAIYSLKSTISMTPDGGSDLWYGIGYSNFISTGQNRGFYAVGEANEGKPWMFMRQNGELNVRVAGATTVYSDTGYDVSNFEIELVLDTSVANWTVDAYINGAQLDLNGVSIGMSYTYVNNPTLAAIGLSAPDGVVGSVESITLQTIPEPHTYALILGAACLIGLIARRRR</sequence>
<dbReference type="Proteomes" id="UP000642829">
    <property type="component" value="Unassembled WGS sequence"/>
</dbReference>
<comment type="caution">
    <text evidence="2">The sequence shown here is derived from an EMBL/GenBank/DDBJ whole genome shotgun (WGS) entry which is preliminary data.</text>
</comment>
<reference evidence="2" key="2">
    <citation type="submission" date="2020-09" db="EMBL/GenBank/DDBJ databases">
        <authorList>
            <person name="Sun Q."/>
            <person name="Kim S."/>
        </authorList>
    </citation>
    <scope>NUCLEOTIDE SEQUENCE</scope>
    <source>
        <strain evidence="2">KCTC 12870</strain>
    </source>
</reference>
<dbReference type="RefSeq" id="WP_189515980.1">
    <property type="nucleotide sequence ID" value="NZ_BMXG01000018.1"/>
</dbReference>
<name>A0A8J3GFR3_9BACT</name>
<evidence type="ECO:0008006" key="4">
    <source>
        <dbReference type="Google" id="ProtNLM"/>
    </source>
</evidence>
<keyword evidence="3" id="KW-1185">Reference proteome</keyword>
<feature type="chain" id="PRO_5035234673" description="PEP-CTERM protein-sorting domain-containing protein" evidence="1">
    <location>
        <begin position="22"/>
        <end position="263"/>
    </location>
</feature>
<keyword evidence="1" id="KW-0732">Signal</keyword>
<dbReference type="NCBIfam" id="TIGR02595">
    <property type="entry name" value="PEP_CTERM"/>
    <property type="match status" value="1"/>
</dbReference>
<reference evidence="2" key="1">
    <citation type="journal article" date="2014" name="Int. J. Syst. Evol. Microbiol.">
        <title>Complete genome sequence of Corynebacterium casei LMG S-19264T (=DSM 44701T), isolated from a smear-ripened cheese.</title>
        <authorList>
            <consortium name="US DOE Joint Genome Institute (JGI-PGF)"/>
            <person name="Walter F."/>
            <person name="Albersmeier A."/>
            <person name="Kalinowski J."/>
            <person name="Ruckert C."/>
        </authorList>
    </citation>
    <scope>NUCLEOTIDE SEQUENCE</scope>
    <source>
        <strain evidence="2">KCTC 12870</strain>
    </source>
</reference>
<accession>A0A8J3GFR3</accession>